<reference evidence="3" key="2">
    <citation type="submission" date="2021-04" db="EMBL/GenBank/DDBJ databases">
        <authorList>
            <person name="Gilroy R."/>
        </authorList>
    </citation>
    <scope>NUCLEOTIDE SEQUENCE</scope>
    <source>
        <strain evidence="3">CHK187-5294</strain>
    </source>
</reference>
<evidence type="ECO:0000313" key="4">
    <source>
        <dbReference type="Proteomes" id="UP000824132"/>
    </source>
</evidence>
<proteinExistence type="predicted"/>
<accession>A0A9D2CY14</accession>
<keyword evidence="2" id="KW-0472">Membrane</keyword>
<feature type="region of interest" description="Disordered" evidence="1">
    <location>
        <begin position="358"/>
        <end position="383"/>
    </location>
</feature>
<keyword evidence="2" id="KW-0812">Transmembrane</keyword>
<name>A0A9D2CY14_9FIRM</name>
<gene>
    <name evidence="3" type="ORF">H9727_00385</name>
</gene>
<evidence type="ECO:0000256" key="1">
    <source>
        <dbReference type="SAM" id="MobiDB-lite"/>
    </source>
</evidence>
<dbReference type="Proteomes" id="UP000824132">
    <property type="component" value="Unassembled WGS sequence"/>
</dbReference>
<dbReference type="EMBL" id="DXCL01000002">
    <property type="protein sequence ID" value="HIZ02723.1"/>
    <property type="molecule type" value="Genomic_DNA"/>
</dbReference>
<dbReference type="AlphaFoldDB" id="A0A9D2CY14"/>
<sequence length="383" mass="42008">MKNVKKMLSEQADAVLPDKNVKSKVLRELGMTERETALAPAHGGEVRSADKRKILISIAAAMLAVALFLCIFLPIFLSREKGNGFIGNKFADITDADSFYAYGAASVGSLLASAENVGGAQAMSLSSVLSAAADTKTEAEEAHIETINRYMALAEGLLSEENIAAESLAGEYGYAFGMAVKLGDLLGGGATYRLFYDKIFRGGGSEGDEREENYAISGILIADGARYAVEGNYQTEEESGEAESELYFKAYTDDTGESYIEVEQEYENESEGGASETEQKYIYSIYENGRLTERTTAEYESEEGEIELLLRIEKDGELETLQFQSGRKNGENVLFASGTIGGERLRFTVYIREGRYHYEFSDGSSSDQDRFDDDDEDDDDDDD</sequence>
<feature type="transmembrane region" description="Helical" evidence="2">
    <location>
        <begin position="54"/>
        <end position="77"/>
    </location>
</feature>
<organism evidence="3 4">
    <name type="scientific">Candidatus Borkfalkia avistercoris</name>
    <dbReference type="NCBI Taxonomy" id="2838504"/>
    <lineage>
        <taxon>Bacteria</taxon>
        <taxon>Bacillati</taxon>
        <taxon>Bacillota</taxon>
        <taxon>Clostridia</taxon>
        <taxon>Christensenellales</taxon>
        <taxon>Christensenellaceae</taxon>
        <taxon>Candidatus Borkfalkia</taxon>
    </lineage>
</organism>
<feature type="compositionally biased region" description="Acidic residues" evidence="1">
    <location>
        <begin position="370"/>
        <end position="383"/>
    </location>
</feature>
<comment type="caution">
    <text evidence="3">The sequence shown here is derived from an EMBL/GenBank/DDBJ whole genome shotgun (WGS) entry which is preliminary data.</text>
</comment>
<evidence type="ECO:0000313" key="3">
    <source>
        <dbReference type="EMBL" id="HIZ02723.1"/>
    </source>
</evidence>
<reference evidence="3" key="1">
    <citation type="journal article" date="2021" name="PeerJ">
        <title>Extensive microbial diversity within the chicken gut microbiome revealed by metagenomics and culture.</title>
        <authorList>
            <person name="Gilroy R."/>
            <person name="Ravi A."/>
            <person name="Getino M."/>
            <person name="Pursley I."/>
            <person name="Horton D.L."/>
            <person name="Alikhan N.F."/>
            <person name="Baker D."/>
            <person name="Gharbi K."/>
            <person name="Hall N."/>
            <person name="Watson M."/>
            <person name="Adriaenssens E.M."/>
            <person name="Foster-Nyarko E."/>
            <person name="Jarju S."/>
            <person name="Secka A."/>
            <person name="Antonio M."/>
            <person name="Oren A."/>
            <person name="Chaudhuri R.R."/>
            <person name="La Ragione R."/>
            <person name="Hildebrand F."/>
            <person name="Pallen M.J."/>
        </authorList>
    </citation>
    <scope>NUCLEOTIDE SEQUENCE</scope>
    <source>
        <strain evidence="3">CHK187-5294</strain>
    </source>
</reference>
<evidence type="ECO:0000256" key="2">
    <source>
        <dbReference type="SAM" id="Phobius"/>
    </source>
</evidence>
<protein>
    <submittedName>
        <fullName evidence="3">Uncharacterized protein</fullName>
    </submittedName>
</protein>
<keyword evidence="2" id="KW-1133">Transmembrane helix</keyword>